<evidence type="ECO:0000256" key="4">
    <source>
        <dbReference type="ARBA" id="ARBA00038054"/>
    </source>
</evidence>
<name>A0A166ZDR3_9PEZI</name>
<feature type="compositionally biased region" description="Basic and acidic residues" evidence="5">
    <location>
        <begin position="18"/>
        <end position="28"/>
    </location>
</feature>
<sequence>MLPYSTAAIVERVDNFDETQSKRPEFDHSGAPIEVTQSPDPSWTYGQGVRTRRSTPIESHREIDPYGSGRSMIDNYRLLVSGIAPRPVGFLSTVSKDGEKNLAPFSYFQVIDHDPPMFVLGFSSRAGPEKDSYRNLKETGECVINTVSEDMIEAVNATSIDAPHGLSEWDISGLHEASTTTVKPSRVQESVFSIEAKVADIKELSDHGNHGKSAAGMVLLKATRFWVREDAVDSGGSHIQLDRLRPIGQLGGRSYGRITSTFEVPRRRWQDEEPKSELLQALSRSKQIRG</sequence>
<evidence type="ECO:0000313" key="8">
    <source>
        <dbReference type="Proteomes" id="UP000076552"/>
    </source>
</evidence>
<keyword evidence="2" id="KW-0285">Flavoprotein</keyword>
<accession>A0A166ZDR3</accession>
<evidence type="ECO:0000256" key="2">
    <source>
        <dbReference type="ARBA" id="ARBA00022630"/>
    </source>
</evidence>
<comment type="cofactor">
    <cofactor evidence="1">
        <name>FMN</name>
        <dbReference type="ChEBI" id="CHEBI:58210"/>
    </cofactor>
</comment>
<evidence type="ECO:0000256" key="1">
    <source>
        <dbReference type="ARBA" id="ARBA00001917"/>
    </source>
</evidence>
<dbReference type="GO" id="GO:0004497">
    <property type="term" value="F:monooxygenase activity"/>
    <property type="evidence" value="ECO:0007669"/>
    <property type="project" value="UniProtKB-KW"/>
</dbReference>
<evidence type="ECO:0000256" key="5">
    <source>
        <dbReference type="SAM" id="MobiDB-lite"/>
    </source>
</evidence>
<reference evidence="7 8" key="1">
    <citation type="submission" date="2015-06" db="EMBL/GenBank/DDBJ databases">
        <title>Survival trade-offs in plant roots during colonization by closely related pathogenic and mutualistic fungi.</title>
        <authorList>
            <person name="Hacquard S."/>
            <person name="Kracher B."/>
            <person name="Hiruma K."/>
            <person name="Weinman A."/>
            <person name="Muench P."/>
            <person name="Garrido Oter R."/>
            <person name="Ver Loren van Themaat E."/>
            <person name="Dallerey J.-F."/>
            <person name="Damm U."/>
            <person name="Henrissat B."/>
            <person name="Lespinet O."/>
            <person name="Thon M."/>
            <person name="Kemen E."/>
            <person name="McHardy A.C."/>
            <person name="Schulze-Lefert P."/>
            <person name="O'Connell R.J."/>
        </authorList>
    </citation>
    <scope>NUCLEOTIDE SEQUENCE [LARGE SCALE GENOMIC DNA]</scope>
    <source>
        <strain evidence="7 8">0861</strain>
    </source>
</reference>
<feature type="region of interest" description="Disordered" evidence="5">
    <location>
        <begin position="18"/>
        <end position="66"/>
    </location>
</feature>
<keyword evidence="7" id="KW-0503">Monooxygenase</keyword>
<dbReference type="SUPFAM" id="SSF50475">
    <property type="entry name" value="FMN-binding split barrel"/>
    <property type="match status" value="1"/>
</dbReference>
<organism evidence="7 8">
    <name type="scientific">Colletotrichum tofieldiae</name>
    <dbReference type="NCBI Taxonomy" id="708197"/>
    <lineage>
        <taxon>Eukaryota</taxon>
        <taxon>Fungi</taxon>
        <taxon>Dikarya</taxon>
        <taxon>Ascomycota</taxon>
        <taxon>Pezizomycotina</taxon>
        <taxon>Sordariomycetes</taxon>
        <taxon>Hypocreomycetidae</taxon>
        <taxon>Glomerellales</taxon>
        <taxon>Glomerellaceae</taxon>
        <taxon>Colletotrichum</taxon>
        <taxon>Colletotrichum spaethianum species complex</taxon>
    </lineage>
</organism>
<feature type="domain" description="Flavin reductase like" evidence="6">
    <location>
        <begin position="81"/>
        <end position="240"/>
    </location>
</feature>
<dbReference type="PANTHER" id="PTHR33798:SF5">
    <property type="entry name" value="FLAVIN REDUCTASE LIKE DOMAIN-CONTAINING PROTEIN"/>
    <property type="match status" value="1"/>
</dbReference>
<protein>
    <submittedName>
        <fullName evidence="7">Nitrilotriacetate monooxygenase component B</fullName>
    </submittedName>
</protein>
<proteinExistence type="inferred from homology"/>
<keyword evidence="3" id="KW-0288">FMN</keyword>
<comment type="similarity">
    <text evidence="4">Belongs to the flavoredoxin family.</text>
</comment>
<dbReference type="InterPro" id="IPR002563">
    <property type="entry name" value="Flavin_Rdtase-like_dom"/>
</dbReference>
<dbReference type="EMBL" id="LFIV01000001">
    <property type="protein sequence ID" value="KZL78772.1"/>
    <property type="molecule type" value="Genomic_DNA"/>
</dbReference>
<feature type="compositionally biased region" description="Polar residues" evidence="5">
    <location>
        <begin position="35"/>
        <end position="45"/>
    </location>
</feature>
<gene>
    <name evidence="7" type="ORF">CT0861_08907</name>
</gene>
<keyword evidence="7" id="KW-0560">Oxidoreductase</keyword>
<dbReference type="Gene3D" id="2.30.110.10">
    <property type="entry name" value="Electron Transport, Fmn-binding Protein, Chain A"/>
    <property type="match status" value="1"/>
</dbReference>
<dbReference type="AlphaFoldDB" id="A0A166ZDR3"/>
<dbReference type="Proteomes" id="UP000076552">
    <property type="component" value="Unassembled WGS sequence"/>
</dbReference>
<evidence type="ECO:0000259" key="6">
    <source>
        <dbReference type="SMART" id="SM00903"/>
    </source>
</evidence>
<evidence type="ECO:0000313" key="7">
    <source>
        <dbReference type="EMBL" id="KZL78772.1"/>
    </source>
</evidence>
<keyword evidence="8" id="KW-1185">Reference proteome</keyword>
<evidence type="ECO:0000256" key="3">
    <source>
        <dbReference type="ARBA" id="ARBA00022643"/>
    </source>
</evidence>
<dbReference type="GO" id="GO:0010181">
    <property type="term" value="F:FMN binding"/>
    <property type="evidence" value="ECO:0007669"/>
    <property type="project" value="InterPro"/>
</dbReference>
<dbReference type="SMART" id="SM00903">
    <property type="entry name" value="Flavin_Reduct"/>
    <property type="match status" value="1"/>
</dbReference>
<dbReference type="Pfam" id="PF01613">
    <property type="entry name" value="Flavin_Reduct"/>
    <property type="match status" value="1"/>
</dbReference>
<dbReference type="PANTHER" id="PTHR33798">
    <property type="entry name" value="FLAVOPROTEIN OXYGENASE"/>
    <property type="match status" value="1"/>
</dbReference>
<dbReference type="InterPro" id="IPR012349">
    <property type="entry name" value="Split_barrel_FMN-bd"/>
</dbReference>
<comment type="caution">
    <text evidence="7">The sequence shown here is derived from an EMBL/GenBank/DDBJ whole genome shotgun (WGS) entry which is preliminary data.</text>
</comment>